<dbReference type="Ensembl" id="ENSCINT00000028788.2">
    <property type="protein sequence ID" value="ENSCINP00000028542.2"/>
    <property type="gene ID" value="ENSCING00000016494.2"/>
</dbReference>
<keyword evidence="2" id="KW-1185">Reference proteome</keyword>
<name>F6YMV7_CIOIN</name>
<dbReference type="InParanoid" id="F6YMV7"/>
<dbReference type="AlphaFoldDB" id="F6YMV7"/>
<reference evidence="2" key="1">
    <citation type="journal article" date="2002" name="Science">
        <title>The draft genome of Ciona intestinalis: insights into chordate and vertebrate origins.</title>
        <authorList>
            <person name="Dehal P."/>
            <person name="Satou Y."/>
            <person name="Campbell R.K."/>
            <person name="Chapman J."/>
            <person name="Degnan B."/>
            <person name="De Tomaso A."/>
            <person name="Davidson B."/>
            <person name="Di Gregorio A."/>
            <person name="Gelpke M."/>
            <person name="Goodstein D.M."/>
            <person name="Harafuji N."/>
            <person name="Hastings K.E."/>
            <person name="Ho I."/>
            <person name="Hotta K."/>
            <person name="Huang W."/>
            <person name="Kawashima T."/>
            <person name="Lemaire P."/>
            <person name="Martinez D."/>
            <person name="Meinertzhagen I.A."/>
            <person name="Necula S."/>
            <person name="Nonaka M."/>
            <person name="Putnam N."/>
            <person name="Rash S."/>
            <person name="Saiga H."/>
            <person name="Satake M."/>
            <person name="Terry A."/>
            <person name="Yamada L."/>
            <person name="Wang H.G."/>
            <person name="Awazu S."/>
            <person name="Azumi K."/>
            <person name="Boore J."/>
            <person name="Branno M."/>
            <person name="Chin-Bow S."/>
            <person name="DeSantis R."/>
            <person name="Doyle S."/>
            <person name="Francino P."/>
            <person name="Keys D.N."/>
            <person name="Haga S."/>
            <person name="Hayashi H."/>
            <person name="Hino K."/>
            <person name="Imai K.S."/>
            <person name="Inaba K."/>
            <person name="Kano S."/>
            <person name="Kobayashi K."/>
            <person name="Kobayashi M."/>
            <person name="Lee B.I."/>
            <person name="Makabe K.W."/>
            <person name="Manohar C."/>
            <person name="Matassi G."/>
            <person name="Medina M."/>
            <person name="Mochizuki Y."/>
            <person name="Mount S."/>
            <person name="Morishita T."/>
            <person name="Miura S."/>
            <person name="Nakayama A."/>
            <person name="Nishizaka S."/>
            <person name="Nomoto H."/>
            <person name="Ohta F."/>
            <person name="Oishi K."/>
            <person name="Rigoutsos I."/>
            <person name="Sano M."/>
            <person name="Sasaki A."/>
            <person name="Sasakura Y."/>
            <person name="Shoguchi E."/>
            <person name="Shin-i T."/>
            <person name="Spagnuolo A."/>
            <person name="Stainier D."/>
            <person name="Suzuki M.M."/>
            <person name="Tassy O."/>
            <person name="Takatori N."/>
            <person name="Tokuoka M."/>
            <person name="Yagi K."/>
            <person name="Yoshizaki F."/>
            <person name="Wada S."/>
            <person name="Zhang C."/>
            <person name="Hyatt P.D."/>
            <person name="Larimer F."/>
            <person name="Detter C."/>
            <person name="Doggett N."/>
            <person name="Glavina T."/>
            <person name="Hawkins T."/>
            <person name="Richardson P."/>
            <person name="Lucas S."/>
            <person name="Kohara Y."/>
            <person name="Levine M."/>
            <person name="Satoh N."/>
            <person name="Rokhsar D.S."/>
        </authorList>
    </citation>
    <scope>NUCLEOTIDE SEQUENCE [LARGE SCALE GENOMIC DNA]</scope>
</reference>
<proteinExistence type="predicted"/>
<reference evidence="1" key="2">
    <citation type="submission" date="2025-08" db="UniProtKB">
        <authorList>
            <consortium name="Ensembl"/>
        </authorList>
    </citation>
    <scope>IDENTIFICATION</scope>
</reference>
<accession>F6YMV7</accession>
<dbReference type="Proteomes" id="UP000008144">
    <property type="component" value="Unassembled WGS sequence"/>
</dbReference>
<protein>
    <submittedName>
        <fullName evidence="1">Uncharacterized protein</fullName>
    </submittedName>
</protein>
<reference evidence="1" key="3">
    <citation type="submission" date="2025-09" db="UniProtKB">
        <authorList>
            <consortium name="Ensembl"/>
        </authorList>
    </citation>
    <scope>IDENTIFICATION</scope>
</reference>
<sequence>MVRVHHKDVPVPLPFRVLPRRVQWIQERTWSCSHRRRSPCLRRRCPNQLLLAPSLVLRPIDRPWNRKRRLVLNRRQTW</sequence>
<dbReference type="HOGENOM" id="CLU_2621326_0_0_1"/>
<organism evidence="1 2">
    <name type="scientific">Ciona intestinalis</name>
    <name type="common">Transparent sea squirt</name>
    <name type="synonym">Ascidia intestinalis</name>
    <dbReference type="NCBI Taxonomy" id="7719"/>
    <lineage>
        <taxon>Eukaryota</taxon>
        <taxon>Metazoa</taxon>
        <taxon>Chordata</taxon>
        <taxon>Tunicata</taxon>
        <taxon>Ascidiacea</taxon>
        <taxon>Phlebobranchia</taxon>
        <taxon>Cionidae</taxon>
        <taxon>Ciona</taxon>
    </lineage>
</organism>
<evidence type="ECO:0000313" key="1">
    <source>
        <dbReference type="Ensembl" id="ENSCINP00000028542.2"/>
    </source>
</evidence>
<evidence type="ECO:0000313" key="2">
    <source>
        <dbReference type="Proteomes" id="UP000008144"/>
    </source>
</evidence>